<organism evidence="2 3">
    <name type="scientific">Trifolium medium</name>
    <dbReference type="NCBI Taxonomy" id="97028"/>
    <lineage>
        <taxon>Eukaryota</taxon>
        <taxon>Viridiplantae</taxon>
        <taxon>Streptophyta</taxon>
        <taxon>Embryophyta</taxon>
        <taxon>Tracheophyta</taxon>
        <taxon>Spermatophyta</taxon>
        <taxon>Magnoliopsida</taxon>
        <taxon>eudicotyledons</taxon>
        <taxon>Gunneridae</taxon>
        <taxon>Pentapetalae</taxon>
        <taxon>rosids</taxon>
        <taxon>fabids</taxon>
        <taxon>Fabales</taxon>
        <taxon>Fabaceae</taxon>
        <taxon>Papilionoideae</taxon>
        <taxon>50 kb inversion clade</taxon>
        <taxon>NPAAA clade</taxon>
        <taxon>Hologalegina</taxon>
        <taxon>IRL clade</taxon>
        <taxon>Trifolieae</taxon>
        <taxon>Trifolium</taxon>
    </lineage>
</organism>
<name>A0A392RHV7_9FABA</name>
<dbReference type="Proteomes" id="UP000265520">
    <property type="component" value="Unassembled WGS sequence"/>
</dbReference>
<sequence length="104" mass="11407">MSVPQATGTMKTPRTPTPPRHNNSPPRSLVWSDEDSPGGPLSREIMSVPLPPGLEKPPHLGTYDGLTDPNEHIENIDVLLNYRQLRGAIKCKLFPTTLRKGAMA</sequence>
<accession>A0A392RHV7</accession>
<feature type="compositionally biased region" description="Polar residues" evidence="1">
    <location>
        <begin position="1"/>
        <end position="10"/>
    </location>
</feature>
<reference evidence="2 3" key="1">
    <citation type="journal article" date="2018" name="Front. Plant Sci.">
        <title>Red Clover (Trifolium pratense) and Zigzag Clover (T. medium) - A Picture of Genomic Similarities and Differences.</title>
        <authorList>
            <person name="Dluhosova J."/>
            <person name="Istvanek J."/>
            <person name="Nedelnik J."/>
            <person name="Repkova J."/>
        </authorList>
    </citation>
    <scope>NUCLEOTIDE SEQUENCE [LARGE SCALE GENOMIC DNA]</scope>
    <source>
        <strain evidence="3">cv. 10/8</strain>
        <tissue evidence="2">Leaf</tissue>
    </source>
</reference>
<feature type="region of interest" description="Disordered" evidence="1">
    <location>
        <begin position="1"/>
        <end position="70"/>
    </location>
</feature>
<feature type="non-terminal residue" evidence="2">
    <location>
        <position position="104"/>
    </location>
</feature>
<keyword evidence="3" id="KW-1185">Reference proteome</keyword>
<dbReference type="EMBL" id="LXQA010220937">
    <property type="protein sequence ID" value="MCI35175.1"/>
    <property type="molecule type" value="Genomic_DNA"/>
</dbReference>
<comment type="caution">
    <text evidence="2">The sequence shown here is derived from an EMBL/GenBank/DDBJ whole genome shotgun (WGS) entry which is preliminary data.</text>
</comment>
<proteinExistence type="predicted"/>
<evidence type="ECO:0000313" key="3">
    <source>
        <dbReference type="Proteomes" id="UP000265520"/>
    </source>
</evidence>
<evidence type="ECO:0000256" key="1">
    <source>
        <dbReference type="SAM" id="MobiDB-lite"/>
    </source>
</evidence>
<dbReference type="AlphaFoldDB" id="A0A392RHV7"/>
<protein>
    <submittedName>
        <fullName evidence="2">Uncharacterized protein</fullName>
    </submittedName>
</protein>
<evidence type="ECO:0000313" key="2">
    <source>
        <dbReference type="EMBL" id="MCI35175.1"/>
    </source>
</evidence>